<dbReference type="AlphaFoldDB" id="A0A6J8DGH1"/>
<dbReference type="GO" id="GO:0004867">
    <property type="term" value="F:serine-type endopeptidase inhibitor activity"/>
    <property type="evidence" value="ECO:0007669"/>
    <property type="project" value="UniProtKB-KW"/>
</dbReference>
<dbReference type="GO" id="GO:0005576">
    <property type="term" value="C:extracellular region"/>
    <property type="evidence" value="ECO:0007669"/>
    <property type="project" value="UniProtKB-SubCell"/>
</dbReference>
<dbReference type="PANTHER" id="PTHR10338:SF108">
    <property type="entry name" value="INTER-ALPHA-TRYPSIN INHIBITOR HEAVY CHAIN H4-LIKE PROTEIN"/>
    <property type="match status" value="1"/>
</dbReference>
<dbReference type="Pfam" id="PF00092">
    <property type="entry name" value="VWA"/>
    <property type="match status" value="1"/>
</dbReference>
<dbReference type="InterPro" id="IPR010600">
    <property type="entry name" value="ITI_HC_C"/>
</dbReference>
<comment type="similarity">
    <text evidence="2">Belongs to the ITIH family.</text>
</comment>
<keyword evidence="13" id="KW-1185">Reference proteome</keyword>
<evidence type="ECO:0000256" key="1">
    <source>
        <dbReference type="ARBA" id="ARBA00004613"/>
    </source>
</evidence>
<reference evidence="12 13" key="1">
    <citation type="submission" date="2020-06" db="EMBL/GenBank/DDBJ databases">
        <authorList>
            <person name="Li R."/>
            <person name="Bekaert M."/>
        </authorList>
    </citation>
    <scope>NUCLEOTIDE SEQUENCE [LARGE SCALE GENOMIC DNA]</scope>
    <source>
        <strain evidence="13">wild</strain>
    </source>
</reference>
<dbReference type="OrthoDB" id="299997at2759"/>
<evidence type="ECO:0000313" key="13">
    <source>
        <dbReference type="Proteomes" id="UP000507470"/>
    </source>
</evidence>
<gene>
    <name evidence="12" type="ORF">MCOR_40249</name>
</gene>
<dbReference type="Proteomes" id="UP000507470">
    <property type="component" value="Unassembled WGS sequence"/>
</dbReference>
<dbReference type="Gene3D" id="3.40.50.410">
    <property type="entry name" value="von Willebrand factor, type A domain"/>
    <property type="match status" value="1"/>
</dbReference>
<keyword evidence="6" id="KW-0722">Serine protease inhibitor</keyword>
<dbReference type="Pfam" id="PF06668">
    <property type="entry name" value="ITI_HC_C"/>
    <property type="match status" value="1"/>
</dbReference>
<sequence length="844" mass="95796">MKYQRLHYSILILIILFMQNVQVQTQNPSIHSMHIKSDITHRFATTLVSSKVVNSVETPVEASFQAVIPDSAFIIDFLMEINGHVFHGEIKKNARVKEKYERGKNSWQNARHVTEKFRYTNRFSFDINVPAESTATFNLTYQELLERVNGRYQHKIYVDPGQIVEDLKIDVAISEARNITRILVPQLRNNTIISNKNEEENALAVIDRPTPKSATIQYAPTANDQKQVSDQGISGLFVVDYDVQRKFDAGEFMISDGYFTHLFAPESLKPIPKDVLFILDVSSSMFGTEIQQQSNAIDTVIQDFHNFDRFNIMEFSTNAKLWQPAILNASNENKQKARQYLKEMQANGYTDINNAMLKGLEFLNNISKDGNRMKMMVFLTDGQASKGEQNRSKILSNIDEKNTECIPIFSLAYGNEADYEFVKTVAVKNNGVARKIIKDSDAFLQIKQFFNEIWSPSLRNVTLKYLNKNTDMIEKATTLNFDTFFNGKEIVAAGKLFSIDGDIIDVLSSGIGVDGPIELALEIDIQNQIHSMAKPSDYNRITERVWAYLTIKQLLEKAIGENNITEKMRLNHRAKQLSLKYKFVTPLTTVVVTLPDKRHHGTLEKNEDALLALALHHAENRKQSVPKGIKRKADDSSSGSSTEGGGGGDPHFMLKIEGIEYPICFDVDAGDGDVIQILKDPLLGMTINAGIIGSRRRNRFGKYKTFIGEIFVMTPSVQIHIKPNQDISVIIRRLMNDTYSQGVDYLNFNIDKETGISNIANGILGQFVHKKTSLLKISLDKHGRKHGHFKEFNNNHRSHFKAILHQKPDIISGEKVFCWNVHKKTKGLLNDDLQEYFVPYITSV</sequence>
<dbReference type="SMART" id="SM00327">
    <property type="entry name" value="VWA"/>
    <property type="match status" value="1"/>
</dbReference>
<dbReference type="InterPro" id="IPR036465">
    <property type="entry name" value="vWFA_dom_sf"/>
</dbReference>
<comment type="subcellular location">
    <subcellularLocation>
        <location evidence="1">Secreted</location>
    </subcellularLocation>
</comment>
<keyword evidence="7" id="KW-0325">Glycoprotein</keyword>
<evidence type="ECO:0000256" key="9">
    <source>
        <dbReference type="SAM" id="SignalP"/>
    </source>
</evidence>
<feature type="domain" description="VWFA" evidence="10">
    <location>
        <begin position="274"/>
        <end position="453"/>
    </location>
</feature>
<dbReference type="PROSITE" id="PS51468">
    <property type="entry name" value="VIT"/>
    <property type="match status" value="1"/>
</dbReference>
<feature type="region of interest" description="Disordered" evidence="8">
    <location>
        <begin position="621"/>
        <end position="648"/>
    </location>
</feature>
<evidence type="ECO:0000313" key="12">
    <source>
        <dbReference type="EMBL" id="CAC5406701.1"/>
    </source>
</evidence>
<keyword evidence="5 9" id="KW-0732">Signal</keyword>
<evidence type="ECO:0000256" key="3">
    <source>
        <dbReference type="ARBA" id="ARBA00022525"/>
    </source>
</evidence>
<dbReference type="EMBL" id="CACVKT020007264">
    <property type="protein sequence ID" value="CAC5406701.1"/>
    <property type="molecule type" value="Genomic_DNA"/>
</dbReference>
<protein>
    <recommendedName>
        <fullName evidence="14">Inter-alpha-trypsin inhibitor heavy chain H3</fullName>
    </recommendedName>
</protein>
<evidence type="ECO:0008006" key="14">
    <source>
        <dbReference type="Google" id="ProtNLM"/>
    </source>
</evidence>
<dbReference type="GO" id="GO:0030212">
    <property type="term" value="P:hyaluronan metabolic process"/>
    <property type="evidence" value="ECO:0007669"/>
    <property type="project" value="InterPro"/>
</dbReference>
<dbReference type="InterPro" id="IPR050934">
    <property type="entry name" value="ITIH"/>
</dbReference>
<evidence type="ECO:0000256" key="8">
    <source>
        <dbReference type="SAM" id="MobiDB-lite"/>
    </source>
</evidence>
<evidence type="ECO:0000256" key="2">
    <source>
        <dbReference type="ARBA" id="ARBA00010158"/>
    </source>
</evidence>
<proteinExistence type="inferred from homology"/>
<accession>A0A6J8DGH1</accession>
<name>A0A6J8DGH1_MYTCO</name>
<feature type="chain" id="PRO_5026708419" description="Inter-alpha-trypsin inhibitor heavy chain H3" evidence="9">
    <location>
        <begin position="26"/>
        <end position="844"/>
    </location>
</feature>
<keyword evidence="3" id="KW-0964">Secreted</keyword>
<dbReference type="SUPFAM" id="SSF53300">
    <property type="entry name" value="vWA-like"/>
    <property type="match status" value="1"/>
</dbReference>
<dbReference type="InterPro" id="IPR013694">
    <property type="entry name" value="VIT"/>
</dbReference>
<feature type="signal peptide" evidence="9">
    <location>
        <begin position="1"/>
        <end position="25"/>
    </location>
</feature>
<evidence type="ECO:0000259" key="10">
    <source>
        <dbReference type="PROSITE" id="PS50234"/>
    </source>
</evidence>
<keyword evidence="4" id="KW-0646">Protease inhibitor</keyword>
<evidence type="ECO:0000256" key="4">
    <source>
        <dbReference type="ARBA" id="ARBA00022690"/>
    </source>
</evidence>
<evidence type="ECO:0000256" key="5">
    <source>
        <dbReference type="ARBA" id="ARBA00022729"/>
    </source>
</evidence>
<dbReference type="PROSITE" id="PS50234">
    <property type="entry name" value="VWFA"/>
    <property type="match status" value="1"/>
</dbReference>
<dbReference type="SMART" id="SM00609">
    <property type="entry name" value="VIT"/>
    <property type="match status" value="1"/>
</dbReference>
<evidence type="ECO:0000259" key="11">
    <source>
        <dbReference type="PROSITE" id="PS51468"/>
    </source>
</evidence>
<evidence type="ECO:0000256" key="7">
    <source>
        <dbReference type="ARBA" id="ARBA00023180"/>
    </source>
</evidence>
<dbReference type="InterPro" id="IPR002035">
    <property type="entry name" value="VWF_A"/>
</dbReference>
<dbReference type="PANTHER" id="PTHR10338">
    <property type="entry name" value="INTER-ALPHA-TRYPSIN INHIBITOR HEAVY CHAIN FAMILY MEMBER"/>
    <property type="match status" value="1"/>
</dbReference>
<feature type="domain" description="VIT" evidence="11">
    <location>
        <begin position="14"/>
        <end position="143"/>
    </location>
</feature>
<dbReference type="Pfam" id="PF08487">
    <property type="entry name" value="VIT"/>
    <property type="match status" value="1"/>
</dbReference>
<organism evidence="12 13">
    <name type="scientific">Mytilus coruscus</name>
    <name type="common">Sea mussel</name>
    <dbReference type="NCBI Taxonomy" id="42192"/>
    <lineage>
        <taxon>Eukaryota</taxon>
        <taxon>Metazoa</taxon>
        <taxon>Spiralia</taxon>
        <taxon>Lophotrochozoa</taxon>
        <taxon>Mollusca</taxon>
        <taxon>Bivalvia</taxon>
        <taxon>Autobranchia</taxon>
        <taxon>Pteriomorphia</taxon>
        <taxon>Mytilida</taxon>
        <taxon>Mytiloidea</taxon>
        <taxon>Mytilidae</taxon>
        <taxon>Mytilinae</taxon>
        <taxon>Mytilus</taxon>
    </lineage>
</organism>
<evidence type="ECO:0000256" key="6">
    <source>
        <dbReference type="ARBA" id="ARBA00022900"/>
    </source>
</evidence>